<evidence type="ECO:0000313" key="2">
    <source>
        <dbReference type="EMBL" id="KAK4291915.1"/>
    </source>
</evidence>
<keyword evidence="3" id="KW-1185">Reference proteome</keyword>
<feature type="compositionally biased region" description="Basic and acidic residues" evidence="1">
    <location>
        <begin position="1"/>
        <end position="14"/>
    </location>
</feature>
<protein>
    <submittedName>
        <fullName evidence="2">Uncharacterized protein</fullName>
    </submittedName>
</protein>
<feature type="region of interest" description="Disordered" evidence="1">
    <location>
        <begin position="1"/>
        <end position="98"/>
    </location>
</feature>
<sequence>MGSGDEKEKGDGDGYGKVVGGDGKQKLALTSRQQAPPLLFMPPHPADPDPPPPPPHLSSSNFVPSLPLTRFPFSSSGPHHPHLPHLTLTTSSSLPSPGHMHLVLPNSFLCFS</sequence>
<dbReference type="EMBL" id="JAWZYT010005006">
    <property type="protein sequence ID" value="KAK4291915.1"/>
    <property type="molecule type" value="Genomic_DNA"/>
</dbReference>
<name>A0AAE1NKV8_9EUCA</name>
<dbReference type="AlphaFoldDB" id="A0AAE1NKV8"/>
<accession>A0AAE1NKV8</accession>
<gene>
    <name evidence="2" type="ORF">Pmani_035281</name>
</gene>
<evidence type="ECO:0000313" key="3">
    <source>
        <dbReference type="Proteomes" id="UP001292094"/>
    </source>
</evidence>
<dbReference type="Proteomes" id="UP001292094">
    <property type="component" value="Unassembled WGS sequence"/>
</dbReference>
<organism evidence="2 3">
    <name type="scientific">Petrolisthes manimaculis</name>
    <dbReference type="NCBI Taxonomy" id="1843537"/>
    <lineage>
        <taxon>Eukaryota</taxon>
        <taxon>Metazoa</taxon>
        <taxon>Ecdysozoa</taxon>
        <taxon>Arthropoda</taxon>
        <taxon>Crustacea</taxon>
        <taxon>Multicrustacea</taxon>
        <taxon>Malacostraca</taxon>
        <taxon>Eumalacostraca</taxon>
        <taxon>Eucarida</taxon>
        <taxon>Decapoda</taxon>
        <taxon>Pleocyemata</taxon>
        <taxon>Anomura</taxon>
        <taxon>Galatheoidea</taxon>
        <taxon>Porcellanidae</taxon>
        <taxon>Petrolisthes</taxon>
    </lineage>
</organism>
<feature type="compositionally biased region" description="Pro residues" evidence="1">
    <location>
        <begin position="39"/>
        <end position="56"/>
    </location>
</feature>
<evidence type="ECO:0000256" key="1">
    <source>
        <dbReference type="SAM" id="MobiDB-lite"/>
    </source>
</evidence>
<proteinExistence type="predicted"/>
<comment type="caution">
    <text evidence="2">The sequence shown here is derived from an EMBL/GenBank/DDBJ whole genome shotgun (WGS) entry which is preliminary data.</text>
</comment>
<feature type="compositionally biased region" description="Low complexity" evidence="1">
    <location>
        <begin position="74"/>
        <end position="98"/>
    </location>
</feature>
<reference evidence="2" key="1">
    <citation type="submission" date="2023-11" db="EMBL/GenBank/DDBJ databases">
        <title>Genome assemblies of two species of porcelain crab, Petrolisthes cinctipes and Petrolisthes manimaculis (Anomura: Porcellanidae).</title>
        <authorList>
            <person name="Angst P."/>
        </authorList>
    </citation>
    <scope>NUCLEOTIDE SEQUENCE</scope>
    <source>
        <strain evidence="2">PB745_02</strain>
        <tissue evidence="2">Gill</tissue>
    </source>
</reference>